<feature type="domain" description="PB1" evidence="10">
    <location>
        <begin position="106"/>
        <end position="216"/>
    </location>
</feature>
<dbReference type="GO" id="GO:0006355">
    <property type="term" value="P:regulation of DNA-templated transcription"/>
    <property type="evidence" value="ECO:0007669"/>
    <property type="project" value="InterPro"/>
</dbReference>
<dbReference type="Proteomes" id="UP001408789">
    <property type="component" value="Unassembled WGS sequence"/>
</dbReference>
<gene>
    <name evidence="11" type="ORF">SSX86_001490</name>
</gene>
<keyword evidence="5 9" id="KW-0804">Transcription</keyword>
<comment type="similarity">
    <text evidence="2 9">Belongs to the Aux/IAA family.</text>
</comment>
<evidence type="ECO:0000256" key="8">
    <source>
        <dbReference type="ARBA" id="ARBA00025283"/>
    </source>
</evidence>
<accession>A0AAP0DWA1</accession>
<keyword evidence="12" id="KW-1185">Reference proteome</keyword>
<evidence type="ECO:0000256" key="5">
    <source>
        <dbReference type="ARBA" id="ARBA00023163"/>
    </source>
</evidence>
<dbReference type="AlphaFoldDB" id="A0AAP0DWA1"/>
<comment type="caution">
    <text evidence="11">The sequence shown here is derived from an EMBL/GenBank/DDBJ whole genome shotgun (WGS) entry which is preliminary data.</text>
</comment>
<evidence type="ECO:0000256" key="7">
    <source>
        <dbReference type="ARBA" id="ARBA00023294"/>
    </source>
</evidence>
<evidence type="ECO:0000259" key="10">
    <source>
        <dbReference type="PROSITE" id="PS51745"/>
    </source>
</evidence>
<dbReference type="Pfam" id="PF02309">
    <property type="entry name" value="AUX_IAA"/>
    <property type="match status" value="1"/>
</dbReference>
<keyword evidence="3 9" id="KW-0678">Repressor</keyword>
<evidence type="ECO:0000256" key="6">
    <source>
        <dbReference type="ARBA" id="ARBA00023242"/>
    </source>
</evidence>
<keyword evidence="6 9" id="KW-0539">Nucleus</keyword>
<dbReference type="GO" id="GO:0009734">
    <property type="term" value="P:auxin-activated signaling pathway"/>
    <property type="evidence" value="ECO:0007669"/>
    <property type="project" value="UniProtKB-UniRule"/>
</dbReference>
<keyword evidence="4 9" id="KW-0805">Transcription regulation</keyword>
<evidence type="ECO:0000313" key="11">
    <source>
        <dbReference type="EMBL" id="KAK9079817.1"/>
    </source>
</evidence>
<dbReference type="FunFam" id="3.10.20.90:FF:000225">
    <property type="entry name" value="Auxin-responsive protein"/>
    <property type="match status" value="1"/>
</dbReference>
<evidence type="ECO:0000256" key="9">
    <source>
        <dbReference type="RuleBase" id="RU004549"/>
    </source>
</evidence>
<keyword evidence="7 9" id="KW-0927">Auxin signaling pathway</keyword>
<evidence type="ECO:0000256" key="1">
    <source>
        <dbReference type="ARBA" id="ARBA00004123"/>
    </source>
</evidence>
<protein>
    <recommendedName>
        <fullName evidence="9">Auxin-responsive protein</fullName>
    </recommendedName>
</protein>
<evidence type="ECO:0000256" key="4">
    <source>
        <dbReference type="ARBA" id="ARBA00023015"/>
    </source>
</evidence>
<evidence type="ECO:0000256" key="3">
    <source>
        <dbReference type="ARBA" id="ARBA00022491"/>
    </source>
</evidence>
<name>A0AAP0DWA1_9ASTR</name>
<proteinExistence type="inferred from homology"/>
<comment type="subcellular location">
    <subcellularLocation>
        <location evidence="1 9">Nucleus</location>
    </subcellularLocation>
</comment>
<dbReference type="InterPro" id="IPR003311">
    <property type="entry name" value="AUX_IAA"/>
</dbReference>
<evidence type="ECO:0000256" key="2">
    <source>
        <dbReference type="ARBA" id="ARBA00006728"/>
    </source>
</evidence>
<dbReference type="SUPFAM" id="SSF54277">
    <property type="entry name" value="CAD &amp; PB1 domains"/>
    <property type="match status" value="1"/>
</dbReference>
<dbReference type="Gene3D" id="3.10.20.90">
    <property type="entry name" value="Phosphatidylinositol 3-kinase Catalytic Subunit, Chain A, domain 1"/>
    <property type="match status" value="1"/>
</dbReference>
<dbReference type="PROSITE" id="PS51745">
    <property type="entry name" value="PB1"/>
    <property type="match status" value="1"/>
</dbReference>
<dbReference type="PANTHER" id="PTHR31734:SF2">
    <property type="entry name" value="AUXIN-RESPONSIVE PROTEIN IAA26"/>
    <property type="match status" value="1"/>
</dbReference>
<dbReference type="GO" id="GO:0005634">
    <property type="term" value="C:nucleus"/>
    <property type="evidence" value="ECO:0007669"/>
    <property type="project" value="UniProtKB-SubCell"/>
</dbReference>
<reference evidence="11 12" key="1">
    <citation type="submission" date="2024-04" db="EMBL/GenBank/DDBJ databases">
        <title>The reference genome of an endangered Asteraceae, Deinandra increscens subsp. villosa, native to the Central Coast of California.</title>
        <authorList>
            <person name="Guilliams M."/>
            <person name="Hasenstab-Lehman K."/>
            <person name="Meyer R."/>
            <person name="Mcevoy S."/>
        </authorList>
    </citation>
    <scope>NUCLEOTIDE SEQUENCE [LARGE SCALE GENOMIC DNA]</scope>
    <source>
        <tissue evidence="11">Leaf</tissue>
    </source>
</reference>
<dbReference type="InterPro" id="IPR053793">
    <property type="entry name" value="PB1-like"/>
</dbReference>
<dbReference type="InterPro" id="IPR033389">
    <property type="entry name" value="AUX/IAA_dom"/>
</dbReference>
<dbReference type="PANTHER" id="PTHR31734">
    <property type="entry name" value="AUXIN-RESPONSIVE PROTEIN IAA17"/>
    <property type="match status" value="1"/>
</dbReference>
<comment type="subunit">
    <text evidence="9">Homodimers and heterodimers.</text>
</comment>
<sequence length="219" mass="24226">MEGYPELKKMMIKQPCEDTRLELRLCPPGDGFYSISHDTTSPPKILVSKSSHKRVAQPSEVVGWPPVRTSRKNISNSGKVVALPVKAQRDGSGDHKETSMDQDNNSLYVKINMDGVAIGRKVDLKAYDTYQKLSSAVDELFRGLLAAQGDSSSSAISTKQTDMTTGLLDGTGEYTLVYQDNEGDRILVGDVPWNMFISSAKRLRVLKTSELSVFHQRDN</sequence>
<organism evidence="11 12">
    <name type="scientific">Deinandra increscens subsp. villosa</name>
    <dbReference type="NCBI Taxonomy" id="3103831"/>
    <lineage>
        <taxon>Eukaryota</taxon>
        <taxon>Viridiplantae</taxon>
        <taxon>Streptophyta</taxon>
        <taxon>Embryophyta</taxon>
        <taxon>Tracheophyta</taxon>
        <taxon>Spermatophyta</taxon>
        <taxon>Magnoliopsida</taxon>
        <taxon>eudicotyledons</taxon>
        <taxon>Gunneridae</taxon>
        <taxon>Pentapetalae</taxon>
        <taxon>asterids</taxon>
        <taxon>campanulids</taxon>
        <taxon>Asterales</taxon>
        <taxon>Asteraceae</taxon>
        <taxon>Asteroideae</taxon>
        <taxon>Heliantheae alliance</taxon>
        <taxon>Madieae</taxon>
        <taxon>Madiinae</taxon>
        <taxon>Deinandra</taxon>
    </lineage>
</organism>
<dbReference type="EMBL" id="JBCNJP010000003">
    <property type="protein sequence ID" value="KAK9079817.1"/>
    <property type="molecule type" value="Genomic_DNA"/>
</dbReference>
<evidence type="ECO:0000313" key="12">
    <source>
        <dbReference type="Proteomes" id="UP001408789"/>
    </source>
</evidence>
<comment type="function">
    <text evidence="8">Aux/IAA proteins are short-lived transcriptional factors that function as repressors of early auxin response genes at low auxin concentrations. Repression is thought to result from the interaction with auxin response factors (ARFs), proteins that bind to the auxin-responsive promoter element (AuxRE). Formation of heterodimers with ARF proteins may alter their ability to modulate early auxin response genes expression.</text>
</comment>